<keyword evidence="7" id="KW-1185">Reference proteome</keyword>
<dbReference type="PROSITE" id="PS51257">
    <property type="entry name" value="PROKAR_LIPOPROTEIN"/>
    <property type="match status" value="1"/>
</dbReference>
<keyword evidence="3" id="KW-0540">Nuclease</keyword>
<comment type="caution">
    <text evidence="3">Lacks conserved residue(s) required for the propagation of feature annotation.</text>
</comment>
<dbReference type="InterPro" id="IPR027520">
    <property type="entry name" value="Slx1"/>
</dbReference>
<evidence type="ECO:0000259" key="5">
    <source>
        <dbReference type="Pfam" id="PF21202"/>
    </source>
</evidence>
<comment type="subunit">
    <text evidence="3">Forms a heterodimer with SLX4.</text>
</comment>
<evidence type="ECO:0000256" key="2">
    <source>
        <dbReference type="ARBA" id="ARBA00023204"/>
    </source>
</evidence>
<dbReference type="PANTHER" id="PTHR20208:SF10">
    <property type="entry name" value="STRUCTURE-SPECIFIC ENDONUCLEASE SUBUNIT SLX1"/>
    <property type="match status" value="1"/>
</dbReference>
<comment type="subcellular location">
    <subcellularLocation>
        <location evidence="3">Nucleus</location>
    </subcellularLocation>
</comment>
<dbReference type="InterPro" id="IPR013083">
    <property type="entry name" value="Znf_RING/FYVE/PHD"/>
</dbReference>
<dbReference type="Proteomes" id="UP001437256">
    <property type="component" value="Unassembled WGS sequence"/>
</dbReference>
<keyword evidence="3" id="KW-0539">Nucleus</keyword>
<accession>A0ABR3AGU2</accession>
<evidence type="ECO:0000313" key="7">
    <source>
        <dbReference type="Proteomes" id="UP001437256"/>
    </source>
</evidence>
<keyword evidence="1 3" id="KW-0227">DNA damage</keyword>
<comment type="caution">
    <text evidence="6">The sequence shown here is derived from an EMBL/GenBank/DDBJ whole genome shotgun (WGS) entry which is preliminary data.</text>
</comment>
<dbReference type="InterPro" id="IPR035901">
    <property type="entry name" value="GIY-YIG_endonuc_sf"/>
</dbReference>
<dbReference type="CDD" id="cd10455">
    <property type="entry name" value="GIY-YIG_SLX1"/>
    <property type="match status" value="1"/>
</dbReference>
<gene>
    <name evidence="6" type="primary">SLX1</name>
    <name evidence="6" type="ORF">AAF712_000551</name>
</gene>
<dbReference type="PANTHER" id="PTHR20208">
    <property type="entry name" value="STRUCTURE-SPECIFIC ENDONUCLEASE SUBUNIT SLX1"/>
    <property type="match status" value="1"/>
</dbReference>
<dbReference type="Gene3D" id="3.30.40.10">
    <property type="entry name" value="Zinc/RING finger domain, C3HC4 (zinc finger)"/>
    <property type="match status" value="1"/>
</dbReference>
<evidence type="ECO:0000313" key="6">
    <source>
        <dbReference type="EMBL" id="KAL0072788.1"/>
    </source>
</evidence>
<dbReference type="Gene3D" id="3.40.1440.10">
    <property type="entry name" value="GIY-YIG endonuclease"/>
    <property type="match status" value="1"/>
</dbReference>
<sequence>MPLARKPRSGARSSLLSHTFPLFYACYLLKSVKTSTSKATYIGSTPDPPRRIRKVPPPPKPLSHNSHSDYRQHNGELTQGAFKTRNKRPWVMQLIVYGFPSKLFEWAWQHPHVSRHIRDSAGNRIFNSSGRILRYMITNHPYNTWPLQLKIFTPEALKCWEDLSKGKAAANTTPPLPRGFSVDTELEGVDGKSGMVGSGRKKPIEVKDEEFTSSHIKKNLELIASGSTPVCAICKDKLTGYATVPLLHALCPQASCSSVSHLSCLSRKFLAEASSRKSSKVSPMIPRGGECPGCSSYILWGHVVKGMYRRAAGGASTMEDDIAEEVENGEMFVSDTDEDVTSPSPPLKKATRISRSKKGKRKESSSEGEAFDFSAADAYVSSEDEGTFLPRGTAIPLSPKKRPRPKASKDSANDAGQSKASSSADTPKRKKGKTTIASSSPGTPTRRGRPRKVPLASPRRGIDTISPLKGQVLEDPPAVRSFYDSESSHDEVTDVDIATSPGALARSMSNLTVSSPSSAVIELSD</sequence>
<dbReference type="InterPro" id="IPR048749">
    <property type="entry name" value="SLX1_C"/>
</dbReference>
<feature type="domain" description="Structure-specific endonuclease subunit SLX1 C-terminal" evidence="5">
    <location>
        <begin position="231"/>
        <end position="304"/>
    </location>
</feature>
<evidence type="ECO:0000256" key="4">
    <source>
        <dbReference type="SAM" id="MobiDB-lite"/>
    </source>
</evidence>
<keyword evidence="2 3" id="KW-0234">DNA repair</keyword>
<proteinExistence type="inferred from homology"/>
<keyword evidence="3" id="KW-0233">DNA recombination</keyword>
<feature type="region of interest" description="Disordered" evidence="4">
    <location>
        <begin position="331"/>
        <end position="369"/>
    </location>
</feature>
<dbReference type="InterPro" id="IPR050381">
    <property type="entry name" value="SLX1_endonuclease"/>
</dbReference>
<name>A0ABR3AGU2_9AGAR</name>
<organism evidence="6 7">
    <name type="scientific">Marasmius tenuissimus</name>
    <dbReference type="NCBI Taxonomy" id="585030"/>
    <lineage>
        <taxon>Eukaryota</taxon>
        <taxon>Fungi</taxon>
        <taxon>Dikarya</taxon>
        <taxon>Basidiomycota</taxon>
        <taxon>Agaricomycotina</taxon>
        <taxon>Agaricomycetes</taxon>
        <taxon>Agaricomycetidae</taxon>
        <taxon>Agaricales</taxon>
        <taxon>Marasmiineae</taxon>
        <taxon>Marasmiaceae</taxon>
        <taxon>Marasmius</taxon>
    </lineage>
</organism>
<comment type="cofactor">
    <cofactor evidence="3">
        <name>a divalent metal cation</name>
        <dbReference type="ChEBI" id="CHEBI:60240"/>
    </cofactor>
</comment>
<protein>
    <submittedName>
        <fullName evidence="6">Slx4p interacting protein</fullName>
    </submittedName>
</protein>
<dbReference type="EMBL" id="JBBXMP010000001">
    <property type="protein sequence ID" value="KAL0072788.1"/>
    <property type="molecule type" value="Genomic_DNA"/>
</dbReference>
<evidence type="ECO:0000256" key="1">
    <source>
        <dbReference type="ARBA" id="ARBA00022763"/>
    </source>
</evidence>
<feature type="compositionally biased region" description="Polar residues" evidence="4">
    <location>
        <begin position="414"/>
        <end position="425"/>
    </location>
</feature>
<keyword evidence="3" id="KW-0378">Hydrolase</keyword>
<dbReference type="HAMAP" id="MF_03100">
    <property type="entry name" value="Endonuc_su_Slx1"/>
    <property type="match status" value="1"/>
</dbReference>
<keyword evidence="3" id="KW-0255">Endonuclease</keyword>
<feature type="region of interest" description="Disordered" evidence="4">
    <location>
        <begin position="39"/>
        <end position="74"/>
    </location>
</feature>
<feature type="compositionally biased region" description="Basic residues" evidence="4">
    <location>
        <begin position="349"/>
        <end position="361"/>
    </location>
</feature>
<comment type="similarity">
    <text evidence="3">Belongs to the SLX1 family.</text>
</comment>
<comment type="function">
    <text evidence="3">Catalytic subunit of the SLX1-SLX4 structure-specific endonuclease that resolves DNA secondary structures generated during DNA repair and recombination. Has endonuclease activity towards branched DNA substrates, introducing single-strand cuts in duplex DNA close to junctions with ss-DNA.</text>
</comment>
<dbReference type="Pfam" id="PF21202">
    <property type="entry name" value="SLX1_C"/>
    <property type="match status" value="1"/>
</dbReference>
<evidence type="ECO:0000256" key="3">
    <source>
        <dbReference type="HAMAP-Rule" id="MF_03100"/>
    </source>
</evidence>
<reference evidence="6 7" key="1">
    <citation type="submission" date="2024-05" db="EMBL/GenBank/DDBJ databases">
        <title>A draft genome resource for the thread blight pathogen Marasmius tenuissimus strain MS-2.</title>
        <authorList>
            <person name="Yulfo-Soto G.E."/>
            <person name="Baruah I.K."/>
            <person name="Amoako-Attah I."/>
            <person name="Bukari Y."/>
            <person name="Meinhardt L.W."/>
            <person name="Bailey B.A."/>
            <person name="Cohen S.P."/>
        </authorList>
    </citation>
    <scope>NUCLEOTIDE SEQUENCE [LARGE SCALE GENOMIC DNA]</scope>
    <source>
        <strain evidence="6 7">MS-2</strain>
    </source>
</reference>
<feature type="region of interest" description="Disordered" evidence="4">
    <location>
        <begin position="383"/>
        <end position="473"/>
    </location>
</feature>